<evidence type="ECO:0000256" key="14">
    <source>
        <dbReference type="PIRNR" id="PIRNR004491"/>
    </source>
</evidence>
<dbReference type="InterPro" id="IPR002606">
    <property type="entry name" value="Riboflavin_kinase_bac"/>
</dbReference>
<evidence type="ECO:0000256" key="6">
    <source>
        <dbReference type="ARBA" id="ARBA00022695"/>
    </source>
</evidence>
<keyword evidence="4 14" id="KW-0288">FMN</keyword>
<dbReference type="EC" id="2.7.1.26" evidence="14"/>
<gene>
    <name evidence="16" type="ORF">FD00_GL001812</name>
</gene>
<dbReference type="Proteomes" id="UP000050898">
    <property type="component" value="Unassembled WGS sequence"/>
</dbReference>
<keyword evidence="10 14" id="KW-0067">ATP-binding</keyword>
<keyword evidence="17" id="KW-1185">Reference proteome</keyword>
<evidence type="ECO:0000256" key="13">
    <source>
        <dbReference type="ARBA" id="ARBA00049494"/>
    </source>
</evidence>
<evidence type="ECO:0000313" key="16">
    <source>
        <dbReference type="EMBL" id="KRN10924.1"/>
    </source>
</evidence>
<dbReference type="GO" id="GO:0009231">
    <property type="term" value="P:riboflavin biosynthetic process"/>
    <property type="evidence" value="ECO:0007669"/>
    <property type="project" value="InterPro"/>
</dbReference>
<evidence type="ECO:0000256" key="5">
    <source>
        <dbReference type="ARBA" id="ARBA00022679"/>
    </source>
</evidence>
<dbReference type="NCBIfam" id="TIGR00083">
    <property type="entry name" value="ribF"/>
    <property type="match status" value="1"/>
</dbReference>
<dbReference type="GO" id="GO:0003919">
    <property type="term" value="F:FMN adenylyltransferase activity"/>
    <property type="evidence" value="ECO:0007669"/>
    <property type="project" value="UniProtKB-UniRule"/>
</dbReference>
<dbReference type="SUPFAM" id="SSF52374">
    <property type="entry name" value="Nucleotidylyl transferase"/>
    <property type="match status" value="1"/>
</dbReference>
<keyword evidence="8 14" id="KW-0418">Kinase</keyword>
<comment type="pathway">
    <text evidence="2 14">Cofactor biosynthesis; FMN biosynthesis; FMN from riboflavin (ATP route): step 1/1.</text>
</comment>
<name>A0A0R2EEE0_9LACO</name>
<evidence type="ECO:0000256" key="9">
    <source>
        <dbReference type="ARBA" id="ARBA00022827"/>
    </source>
</evidence>
<evidence type="ECO:0000256" key="12">
    <source>
        <dbReference type="ARBA" id="ARBA00047880"/>
    </source>
</evidence>
<dbReference type="Pfam" id="PF06574">
    <property type="entry name" value="FAD_syn"/>
    <property type="match status" value="1"/>
</dbReference>
<evidence type="ECO:0000256" key="4">
    <source>
        <dbReference type="ARBA" id="ARBA00022643"/>
    </source>
</evidence>
<feature type="domain" description="Riboflavin kinase" evidence="15">
    <location>
        <begin position="186"/>
        <end position="311"/>
    </location>
</feature>
<dbReference type="EMBL" id="AYYH01000005">
    <property type="protein sequence ID" value="KRN10924.1"/>
    <property type="molecule type" value="Genomic_DNA"/>
</dbReference>
<dbReference type="GeneID" id="98316451"/>
<dbReference type="RefSeq" id="WP_010077823.1">
    <property type="nucleotide sequence ID" value="NZ_AYYH01000005.1"/>
</dbReference>
<dbReference type="SUPFAM" id="SSF82114">
    <property type="entry name" value="Riboflavin kinase-like"/>
    <property type="match status" value="1"/>
</dbReference>
<accession>A0A0R2EEE0</accession>
<evidence type="ECO:0000259" key="15">
    <source>
        <dbReference type="SMART" id="SM00904"/>
    </source>
</evidence>
<sequence>MQVINLVEPFNKSILPTGDIVLALGFFDGVHRGHQAVIRRAKAEARKRNVKLAVMTLNMHPSIPFKGVKPQDVKYLTILEQKNRLFEALGADIVYVVSLNDLLVKMGPQEFVDKYMAGLNAQAIVAGSDYTYGKQDIANMQILAEYAKNRFEVIEVKYLNDKDQKISSTRIRKALLNGDIEFANELLGYHYQNNGKVVHGEQRGRELGFPTINVAVDPREMLPAEGIYAVRVAIVGKNVLGMASIGRNETFGEGREVTIEINLLDFSQMVYNENVVVDWYKRLRGQVKYNGAAGLIAQLKKDEENTRNYFKKAREI</sequence>
<dbReference type="CDD" id="cd02064">
    <property type="entry name" value="FAD_synthetase_N"/>
    <property type="match status" value="1"/>
</dbReference>
<dbReference type="UniPathway" id="UPA00276">
    <property type="reaction ID" value="UER00406"/>
</dbReference>
<dbReference type="Gene3D" id="3.40.50.620">
    <property type="entry name" value="HUPs"/>
    <property type="match status" value="1"/>
</dbReference>
<dbReference type="AlphaFoldDB" id="A0A0R2EEE0"/>
<dbReference type="InterPro" id="IPR015865">
    <property type="entry name" value="Riboflavin_kinase_bac/euk"/>
</dbReference>
<keyword evidence="3 14" id="KW-0285">Flavoprotein</keyword>
<keyword evidence="6 14" id="KW-0548">Nucleotidyltransferase</keyword>
<dbReference type="Pfam" id="PF01687">
    <property type="entry name" value="Flavokinase"/>
    <property type="match status" value="1"/>
</dbReference>
<dbReference type="PIRSF" id="PIRSF004491">
    <property type="entry name" value="FAD_Synth"/>
    <property type="match status" value="1"/>
</dbReference>
<evidence type="ECO:0000256" key="2">
    <source>
        <dbReference type="ARBA" id="ARBA00005201"/>
    </source>
</evidence>
<comment type="catalytic activity">
    <reaction evidence="13 14">
        <text>FMN + ATP + H(+) = FAD + diphosphate</text>
        <dbReference type="Rhea" id="RHEA:17237"/>
        <dbReference type="ChEBI" id="CHEBI:15378"/>
        <dbReference type="ChEBI" id="CHEBI:30616"/>
        <dbReference type="ChEBI" id="CHEBI:33019"/>
        <dbReference type="ChEBI" id="CHEBI:57692"/>
        <dbReference type="ChEBI" id="CHEBI:58210"/>
        <dbReference type="EC" id="2.7.7.2"/>
    </reaction>
</comment>
<evidence type="ECO:0000256" key="3">
    <source>
        <dbReference type="ARBA" id="ARBA00022630"/>
    </source>
</evidence>
<dbReference type="InterPro" id="IPR023468">
    <property type="entry name" value="Riboflavin_kinase"/>
</dbReference>
<dbReference type="PANTHER" id="PTHR22749:SF6">
    <property type="entry name" value="RIBOFLAVIN KINASE"/>
    <property type="match status" value="1"/>
</dbReference>
<dbReference type="GO" id="GO:0006747">
    <property type="term" value="P:FAD biosynthetic process"/>
    <property type="evidence" value="ECO:0007669"/>
    <property type="project" value="UniProtKB-UniRule"/>
</dbReference>
<dbReference type="PATRIC" id="fig|1046596.6.peg.1904"/>
<keyword evidence="9 14" id="KW-0274">FAD</keyword>
<keyword evidence="11" id="KW-0511">Multifunctional enzyme</keyword>
<dbReference type="GO" id="GO:0005524">
    <property type="term" value="F:ATP binding"/>
    <property type="evidence" value="ECO:0007669"/>
    <property type="project" value="UniProtKB-UniRule"/>
</dbReference>
<dbReference type="GO" id="GO:0009398">
    <property type="term" value="P:FMN biosynthetic process"/>
    <property type="evidence" value="ECO:0007669"/>
    <property type="project" value="UniProtKB-UniRule"/>
</dbReference>
<dbReference type="SMART" id="SM00904">
    <property type="entry name" value="Flavokinase"/>
    <property type="match status" value="1"/>
</dbReference>
<organism evidence="16 17">
    <name type="scientific">Liquorilactobacillus mali KCTC 3596 = DSM 20444</name>
    <dbReference type="NCBI Taxonomy" id="1046596"/>
    <lineage>
        <taxon>Bacteria</taxon>
        <taxon>Bacillati</taxon>
        <taxon>Bacillota</taxon>
        <taxon>Bacilli</taxon>
        <taxon>Lactobacillales</taxon>
        <taxon>Lactobacillaceae</taxon>
        <taxon>Liquorilactobacillus</taxon>
    </lineage>
</organism>
<dbReference type="InterPro" id="IPR015864">
    <property type="entry name" value="FAD_synthase"/>
</dbReference>
<comment type="caution">
    <text evidence="16">The sequence shown here is derived from an EMBL/GenBank/DDBJ whole genome shotgun (WGS) entry which is preliminary data.</text>
</comment>
<comment type="pathway">
    <text evidence="1 14">Cofactor biosynthesis; FAD biosynthesis; FAD from FMN: step 1/1.</text>
</comment>
<evidence type="ECO:0000256" key="11">
    <source>
        <dbReference type="ARBA" id="ARBA00023268"/>
    </source>
</evidence>
<dbReference type="GO" id="GO:0008531">
    <property type="term" value="F:riboflavin kinase activity"/>
    <property type="evidence" value="ECO:0007669"/>
    <property type="project" value="UniProtKB-UniRule"/>
</dbReference>
<dbReference type="OrthoDB" id="9803667at2"/>
<evidence type="ECO:0000313" key="17">
    <source>
        <dbReference type="Proteomes" id="UP000050898"/>
    </source>
</evidence>
<evidence type="ECO:0000256" key="7">
    <source>
        <dbReference type="ARBA" id="ARBA00022741"/>
    </source>
</evidence>
<evidence type="ECO:0000256" key="8">
    <source>
        <dbReference type="ARBA" id="ARBA00022777"/>
    </source>
</evidence>
<dbReference type="FunFam" id="3.40.50.620:FF:000021">
    <property type="entry name" value="Riboflavin biosynthesis protein"/>
    <property type="match status" value="1"/>
</dbReference>
<evidence type="ECO:0000256" key="10">
    <source>
        <dbReference type="ARBA" id="ARBA00022840"/>
    </source>
</evidence>
<dbReference type="InterPro" id="IPR014729">
    <property type="entry name" value="Rossmann-like_a/b/a_fold"/>
</dbReference>
<keyword evidence="5 14" id="KW-0808">Transferase</keyword>
<dbReference type="InterPro" id="IPR023465">
    <property type="entry name" value="Riboflavin_kinase_dom_sf"/>
</dbReference>
<comment type="catalytic activity">
    <reaction evidence="12 14">
        <text>riboflavin + ATP = FMN + ADP + H(+)</text>
        <dbReference type="Rhea" id="RHEA:14357"/>
        <dbReference type="ChEBI" id="CHEBI:15378"/>
        <dbReference type="ChEBI" id="CHEBI:30616"/>
        <dbReference type="ChEBI" id="CHEBI:57986"/>
        <dbReference type="ChEBI" id="CHEBI:58210"/>
        <dbReference type="ChEBI" id="CHEBI:456216"/>
        <dbReference type="EC" id="2.7.1.26"/>
    </reaction>
</comment>
<evidence type="ECO:0000256" key="1">
    <source>
        <dbReference type="ARBA" id="ARBA00004726"/>
    </source>
</evidence>
<proteinExistence type="inferred from homology"/>
<comment type="similarity">
    <text evidence="14">Belongs to the ribF family.</text>
</comment>
<dbReference type="EC" id="2.7.7.2" evidence="14"/>
<protein>
    <recommendedName>
        <fullName evidence="14">Riboflavin biosynthesis protein</fullName>
    </recommendedName>
    <domain>
        <recommendedName>
            <fullName evidence="14">Riboflavin kinase</fullName>
            <ecNumber evidence="14">2.7.1.26</ecNumber>
        </recommendedName>
        <alternativeName>
            <fullName evidence="14">Flavokinase</fullName>
        </alternativeName>
    </domain>
    <domain>
        <recommendedName>
            <fullName evidence="14">FMN adenylyltransferase</fullName>
            <ecNumber evidence="14">2.7.7.2</ecNumber>
        </recommendedName>
        <alternativeName>
            <fullName evidence="14">FAD pyrophosphorylase</fullName>
        </alternativeName>
        <alternativeName>
            <fullName evidence="14">FAD synthase</fullName>
        </alternativeName>
    </domain>
</protein>
<dbReference type="PANTHER" id="PTHR22749">
    <property type="entry name" value="RIBOFLAVIN KINASE/FMN ADENYLYLTRANSFERASE"/>
    <property type="match status" value="1"/>
</dbReference>
<reference evidence="16 17" key="1">
    <citation type="journal article" date="2015" name="Genome Announc.">
        <title>Expanding the biotechnology potential of lactobacilli through comparative genomics of 213 strains and associated genera.</title>
        <authorList>
            <person name="Sun Z."/>
            <person name="Harris H.M."/>
            <person name="McCann A."/>
            <person name="Guo C."/>
            <person name="Argimon S."/>
            <person name="Zhang W."/>
            <person name="Yang X."/>
            <person name="Jeffery I.B."/>
            <person name="Cooney J.C."/>
            <person name="Kagawa T.F."/>
            <person name="Liu W."/>
            <person name="Song Y."/>
            <person name="Salvetti E."/>
            <person name="Wrobel A."/>
            <person name="Rasinkangas P."/>
            <person name="Parkhill J."/>
            <person name="Rea M.C."/>
            <person name="O'Sullivan O."/>
            <person name="Ritari J."/>
            <person name="Douillard F.P."/>
            <person name="Paul Ross R."/>
            <person name="Yang R."/>
            <person name="Briner A.E."/>
            <person name="Felis G.E."/>
            <person name="de Vos W.M."/>
            <person name="Barrangou R."/>
            <person name="Klaenhammer T.R."/>
            <person name="Caufield P.W."/>
            <person name="Cui Y."/>
            <person name="Zhang H."/>
            <person name="O'Toole P.W."/>
        </authorList>
    </citation>
    <scope>NUCLEOTIDE SEQUENCE [LARGE SCALE GENOMIC DNA]</scope>
    <source>
        <strain evidence="16 17">DSM 20444</strain>
    </source>
</reference>
<dbReference type="UniPathway" id="UPA00277">
    <property type="reaction ID" value="UER00407"/>
</dbReference>
<keyword evidence="7 14" id="KW-0547">Nucleotide-binding</keyword>
<dbReference type="Gene3D" id="2.40.30.30">
    <property type="entry name" value="Riboflavin kinase-like"/>
    <property type="match status" value="1"/>
</dbReference>